<feature type="binding site" evidence="10">
    <location>
        <position position="8"/>
    </location>
    <ligand>
        <name>Mg(2+)</name>
        <dbReference type="ChEBI" id="CHEBI:18420"/>
    </ligand>
</feature>
<gene>
    <name evidence="11" type="primary">gph</name>
    <name evidence="11" type="ORF">FGK63_03190</name>
</gene>
<dbReference type="Pfam" id="PF13419">
    <property type="entry name" value="HAD_2"/>
    <property type="match status" value="1"/>
</dbReference>
<evidence type="ECO:0000313" key="12">
    <source>
        <dbReference type="Proteomes" id="UP001193035"/>
    </source>
</evidence>
<comment type="pathway">
    <text evidence="3 10">Organic acid metabolism; glycolate biosynthesis; glycolate from 2-phosphoglycolate: step 1/1.</text>
</comment>
<comment type="catalytic activity">
    <reaction evidence="1 10">
        <text>2-phosphoglycolate + H2O = glycolate + phosphate</text>
        <dbReference type="Rhea" id="RHEA:14369"/>
        <dbReference type="ChEBI" id="CHEBI:15377"/>
        <dbReference type="ChEBI" id="CHEBI:29805"/>
        <dbReference type="ChEBI" id="CHEBI:43474"/>
        <dbReference type="ChEBI" id="CHEBI:58033"/>
        <dbReference type="EC" id="3.1.3.18"/>
    </reaction>
</comment>
<dbReference type="NCBIfam" id="TIGR01549">
    <property type="entry name" value="HAD-SF-IA-v1"/>
    <property type="match status" value="1"/>
</dbReference>
<evidence type="ECO:0000256" key="4">
    <source>
        <dbReference type="ARBA" id="ARBA00006171"/>
    </source>
</evidence>
<evidence type="ECO:0000256" key="9">
    <source>
        <dbReference type="ARBA" id="ARBA00023277"/>
    </source>
</evidence>
<dbReference type="InterPro" id="IPR036412">
    <property type="entry name" value="HAD-like_sf"/>
</dbReference>
<dbReference type="EMBL" id="VCPD01000001">
    <property type="protein sequence ID" value="TMV10081.1"/>
    <property type="molecule type" value="Genomic_DNA"/>
</dbReference>
<evidence type="ECO:0000256" key="7">
    <source>
        <dbReference type="ARBA" id="ARBA00022801"/>
    </source>
</evidence>
<proteinExistence type="inferred from homology"/>
<dbReference type="Proteomes" id="UP001193035">
    <property type="component" value="Unassembled WGS sequence"/>
</dbReference>
<evidence type="ECO:0000256" key="8">
    <source>
        <dbReference type="ARBA" id="ARBA00022842"/>
    </source>
</evidence>
<dbReference type="PRINTS" id="PR00413">
    <property type="entry name" value="HADHALOGNASE"/>
</dbReference>
<dbReference type="EC" id="3.1.3.18" evidence="5 10"/>
<dbReference type="InterPro" id="IPR023214">
    <property type="entry name" value="HAD_sf"/>
</dbReference>
<dbReference type="Gene3D" id="3.40.50.1000">
    <property type="entry name" value="HAD superfamily/HAD-like"/>
    <property type="match status" value="1"/>
</dbReference>
<protein>
    <recommendedName>
        <fullName evidence="5 10">Phosphoglycolate phosphatase</fullName>
        <shortName evidence="10">PGP</shortName>
        <shortName evidence="10">PGPase</shortName>
        <ecNumber evidence="5 10">3.1.3.18</ecNumber>
    </recommendedName>
</protein>
<keyword evidence="7 10" id="KW-0378">Hydrolase</keyword>
<evidence type="ECO:0000313" key="11">
    <source>
        <dbReference type="EMBL" id="TMV10081.1"/>
    </source>
</evidence>
<dbReference type="Gene3D" id="1.10.150.240">
    <property type="entry name" value="Putative phosphatase, domain 2"/>
    <property type="match status" value="1"/>
</dbReference>
<comment type="function">
    <text evidence="10">Specifically catalyzes the dephosphorylation of 2-phosphoglycolate. Is involved in the dissimilation of the intracellular 2-phosphoglycolate formed during the DNA repair of 3'-phosphoglycolate ends, a major class of DNA lesions induced by oxidative stress.</text>
</comment>
<evidence type="ECO:0000256" key="3">
    <source>
        <dbReference type="ARBA" id="ARBA00004818"/>
    </source>
</evidence>
<dbReference type="GO" id="GO:0008967">
    <property type="term" value="F:phosphoglycolate phosphatase activity"/>
    <property type="evidence" value="ECO:0007669"/>
    <property type="project" value="UniProtKB-EC"/>
</dbReference>
<dbReference type="InterPro" id="IPR041492">
    <property type="entry name" value="HAD_2"/>
</dbReference>
<organism evidence="11 12">
    <name type="scientific">Ruegeria sediminis</name>
    <dbReference type="NCBI Taxonomy" id="2583820"/>
    <lineage>
        <taxon>Bacteria</taxon>
        <taxon>Pseudomonadati</taxon>
        <taxon>Pseudomonadota</taxon>
        <taxon>Alphaproteobacteria</taxon>
        <taxon>Rhodobacterales</taxon>
        <taxon>Roseobacteraceae</taxon>
        <taxon>Ruegeria</taxon>
    </lineage>
</organism>
<dbReference type="InterPro" id="IPR037512">
    <property type="entry name" value="PGPase_prok"/>
</dbReference>
<keyword evidence="6 10" id="KW-0479">Metal-binding</keyword>
<comment type="similarity">
    <text evidence="4 10">Belongs to the HAD-like hydrolase superfamily. CbbY/CbbZ/Gph/YieH family.</text>
</comment>
<dbReference type="InterPro" id="IPR023198">
    <property type="entry name" value="PGP-like_dom2"/>
</dbReference>
<evidence type="ECO:0000256" key="6">
    <source>
        <dbReference type="ARBA" id="ARBA00022723"/>
    </source>
</evidence>
<evidence type="ECO:0000256" key="1">
    <source>
        <dbReference type="ARBA" id="ARBA00000830"/>
    </source>
</evidence>
<keyword evidence="8 10" id="KW-0460">Magnesium</keyword>
<name>A0ABY2X3W4_9RHOB</name>
<dbReference type="SFLD" id="SFLDS00003">
    <property type="entry name" value="Haloacid_Dehalogenase"/>
    <property type="match status" value="1"/>
</dbReference>
<dbReference type="InterPro" id="IPR006439">
    <property type="entry name" value="HAD-SF_hydro_IA"/>
</dbReference>
<accession>A0ABY2X3W4</accession>
<dbReference type="NCBIfam" id="TIGR01449">
    <property type="entry name" value="PGP_bact"/>
    <property type="match status" value="1"/>
</dbReference>
<keyword evidence="12" id="KW-1185">Reference proteome</keyword>
<dbReference type="InterPro" id="IPR050155">
    <property type="entry name" value="HAD-like_hydrolase_sf"/>
</dbReference>
<reference evidence="11 12" key="1">
    <citation type="submission" date="2019-05" db="EMBL/GenBank/DDBJ databases">
        <title>Ruegeria sp. nov., isolated from tidal flat.</title>
        <authorList>
            <person name="Kim W."/>
        </authorList>
    </citation>
    <scope>NUCLEOTIDE SEQUENCE [LARGE SCALE GENOMIC DNA]</scope>
    <source>
        <strain evidence="11 12">CAU 1488</strain>
    </source>
</reference>
<dbReference type="SUPFAM" id="SSF56784">
    <property type="entry name" value="HAD-like"/>
    <property type="match status" value="1"/>
</dbReference>
<evidence type="ECO:0000256" key="5">
    <source>
        <dbReference type="ARBA" id="ARBA00013078"/>
    </source>
</evidence>
<dbReference type="SFLD" id="SFLDG01129">
    <property type="entry name" value="C1.5:_HAD__Beta-PGM__Phosphata"/>
    <property type="match status" value="1"/>
</dbReference>
<sequence>MRAAIVFDLDGTLVDSAPDIAAAVNRMLDGEGRPALPLAVVIGFIGNGIPKLVERVIAHCGLERDRHADLTQATLDHYSRAASDRTVVYPGVVPALEELRSRGHALGICTNKPEAPARHVLQALGLAGFFDAVIGGDTLATRKPHPDPLHAAYAALPAGPRLYVGDSEVDAETARRAGVPFLLFTEGYRKSPVQDLHHAASYGHGAALPELVDRVLALADRPADGF</sequence>
<dbReference type="PANTHER" id="PTHR43434:SF1">
    <property type="entry name" value="PHOSPHOGLYCOLATE PHOSPHATASE"/>
    <property type="match status" value="1"/>
</dbReference>
<dbReference type="PANTHER" id="PTHR43434">
    <property type="entry name" value="PHOSPHOGLYCOLATE PHOSPHATASE"/>
    <property type="match status" value="1"/>
</dbReference>
<feature type="binding site" evidence="10">
    <location>
        <position position="166"/>
    </location>
    <ligand>
        <name>Mg(2+)</name>
        <dbReference type="ChEBI" id="CHEBI:18420"/>
    </ligand>
</feature>
<dbReference type="HAMAP" id="MF_00495">
    <property type="entry name" value="GPH_hydrolase_bact"/>
    <property type="match status" value="1"/>
</dbReference>
<dbReference type="RefSeq" id="WP_138840139.1">
    <property type="nucleotide sequence ID" value="NZ_VCPD01000001.1"/>
</dbReference>
<evidence type="ECO:0000256" key="10">
    <source>
        <dbReference type="HAMAP-Rule" id="MF_00495"/>
    </source>
</evidence>
<comment type="cofactor">
    <cofactor evidence="2 10">
        <name>Mg(2+)</name>
        <dbReference type="ChEBI" id="CHEBI:18420"/>
    </cofactor>
</comment>
<feature type="active site" description="Nucleophile" evidence="10">
    <location>
        <position position="8"/>
    </location>
</feature>
<comment type="caution">
    <text evidence="11">The sequence shown here is derived from an EMBL/GenBank/DDBJ whole genome shotgun (WGS) entry which is preliminary data.</text>
</comment>
<evidence type="ECO:0000256" key="2">
    <source>
        <dbReference type="ARBA" id="ARBA00001946"/>
    </source>
</evidence>
<feature type="binding site" evidence="10">
    <location>
        <position position="10"/>
    </location>
    <ligand>
        <name>Mg(2+)</name>
        <dbReference type="ChEBI" id="CHEBI:18420"/>
    </ligand>
</feature>
<keyword evidence="9 10" id="KW-0119">Carbohydrate metabolism</keyword>